<name>A0A5Q2THD1_9BACI</name>
<dbReference type="Gene3D" id="1.25.40.10">
    <property type="entry name" value="Tetratricopeptide repeat domain"/>
    <property type="match status" value="2"/>
</dbReference>
<feature type="repeat" description="TPR" evidence="3">
    <location>
        <begin position="43"/>
        <end position="76"/>
    </location>
</feature>
<dbReference type="InterPro" id="IPR050498">
    <property type="entry name" value="Ycf3"/>
</dbReference>
<accession>A0A5Q2THD1</accession>
<dbReference type="SUPFAM" id="SSF48452">
    <property type="entry name" value="TPR-like"/>
    <property type="match status" value="1"/>
</dbReference>
<gene>
    <name evidence="4" type="ORF">GI584_08870</name>
</gene>
<dbReference type="Proteomes" id="UP000339690">
    <property type="component" value="Chromosome"/>
</dbReference>
<keyword evidence="5" id="KW-1185">Reference proteome</keyword>
<dbReference type="AlphaFoldDB" id="A0A5Q2THD1"/>
<dbReference type="PANTHER" id="PTHR44858:SF1">
    <property type="entry name" value="UDP-N-ACETYLGLUCOSAMINE--PEPTIDE N-ACETYLGLUCOSAMINYLTRANSFERASE SPINDLY-RELATED"/>
    <property type="match status" value="1"/>
</dbReference>
<dbReference type="InterPro" id="IPR019734">
    <property type="entry name" value="TPR_rpt"/>
</dbReference>
<dbReference type="PANTHER" id="PTHR44858">
    <property type="entry name" value="TETRATRICOPEPTIDE REPEAT PROTEIN 6"/>
    <property type="match status" value="1"/>
</dbReference>
<dbReference type="EMBL" id="CP045915">
    <property type="protein sequence ID" value="QGH34126.1"/>
    <property type="molecule type" value="Genomic_DNA"/>
</dbReference>
<dbReference type="PROSITE" id="PS50005">
    <property type="entry name" value="TPR"/>
    <property type="match status" value="1"/>
</dbReference>
<protein>
    <submittedName>
        <fullName evidence="4">Tetratricopeptide repeat protein</fullName>
    </submittedName>
</protein>
<evidence type="ECO:0000256" key="3">
    <source>
        <dbReference type="PROSITE-ProRule" id="PRU00339"/>
    </source>
</evidence>
<dbReference type="KEGG" id="grc:GI584_08870"/>
<evidence type="ECO:0000256" key="1">
    <source>
        <dbReference type="ARBA" id="ARBA00022737"/>
    </source>
</evidence>
<reference evidence="4 5" key="1">
    <citation type="submission" date="2019-11" db="EMBL/GenBank/DDBJ databases">
        <title>Gracilibacillus salitolerans sp. nov., a moderate halophile isolated from a saline soil in northwest China.</title>
        <authorList>
            <person name="Gan L."/>
        </authorList>
    </citation>
    <scope>NUCLEOTIDE SEQUENCE [LARGE SCALE GENOMIC DNA]</scope>
    <source>
        <strain evidence="4 5">SCU50</strain>
    </source>
</reference>
<keyword evidence="1" id="KW-0677">Repeat</keyword>
<dbReference type="InterPro" id="IPR011990">
    <property type="entry name" value="TPR-like_helical_dom_sf"/>
</dbReference>
<evidence type="ECO:0000313" key="5">
    <source>
        <dbReference type="Proteomes" id="UP000339690"/>
    </source>
</evidence>
<evidence type="ECO:0000256" key="2">
    <source>
        <dbReference type="ARBA" id="ARBA00022803"/>
    </source>
</evidence>
<dbReference type="SMART" id="SM00028">
    <property type="entry name" value="TPR"/>
    <property type="match status" value="3"/>
</dbReference>
<proteinExistence type="predicted"/>
<sequence>MLKSLYLNEGKIIYKLCKNGRGTLSVSNPYQIEGNIIPFIPEGDFYFSKGVEAFQKRKFDLSLKWFKKAIAEKPDNALYKCQTSIVYTEIGSYHLANQLLTKVLATHGEDYIDCYYLIANNYAHLGLLQDAIKYAELYVEKAPDGEFTEEAQSLLEVLDFSEEDDDEDDDEWMLEEEDDLLIYQETAFYHLEREEWEEAIAILEEMIALFPEFSQARHEYHYALFFVGEREEAIAMEEKYLKDHPDALFSCMNLAIFYSHEANEEKLQHYTEMLDNIYPIHEQQKLRIAVTLTQIGLYEKALQRFKMLHKSKLKGHPSYYRWYSTCQYYLGMKEMAQHLWDEGCKQHNILAMQTPPWKWKK</sequence>
<keyword evidence="2 3" id="KW-0802">TPR repeat</keyword>
<organism evidence="4 5">
    <name type="scientific">Gracilibacillus salitolerans</name>
    <dbReference type="NCBI Taxonomy" id="2663022"/>
    <lineage>
        <taxon>Bacteria</taxon>
        <taxon>Bacillati</taxon>
        <taxon>Bacillota</taxon>
        <taxon>Bacilli</taxon>
        <taxon>Bacillales</taxon>
        <taxon>Bacillaceae</taxon>
        <taxon>Gracilibacillus</taxon>
    </lineage>
</organism>
<evidence type="ECO:0000313" key="4">
    <source>
        <dbReference type="EMBL" id="QGH34126.1"/>
    </source>
</evidence>